<sequence length="341" mass="38615">MPTGSVGIKRARLDRSVVILLDDPDDTPSHKVQITSEMERLHRLHGTSLILDACQLLNLSCYASATTIFHRFYHRVSLKTCCVWSAAMASIVLAAKVEEVAIALRNVIATFSHLYRRRRLLVSCDQSELRAILSHPSVAASSVMTETASWTNVENERAKLVNVPPILSPKGSIYKDWFDAIIDTENQILRQLGFTLHWIPDHRPHKFLSYFLLALQIDDELFTQSAWNYCNDSCRLDLCVRYQPEVIACATLYATALEFRWELPMQPEPWWAVFCGGNCDRHLFRAVNTILGLVDKANLDVCVASKAFVRSLVDNGSFVDPDHFIWFTLEKREGGEGSLTT</sequence>
<dbReference type="eggNOG" id="KOG0835">
    <property type="taxonomic scope" value="Eukaryota"/>
</dbReference>
<dbReference type="InParanoid" id="B5Y3P2"/>
<dbReference type="GO" id="GO:0016538">
    <property type="term" value="F:cyclin-dependent protein serine/threonine kinase regulator activity"/>
    <property type="evidence" value="ECO:0007669"/>
    <property type="project" value="InterPro"/>
</dbReference>
<dbReference type="AlphaFoldDB" id="B5Y3P2"/>
<gene>
    <name evidence="1" type="ORF">PHATR_36789</name>
</gene>
<keyword evidence="2" id="KW-1185">Reference proteome</keyword>
<name>B5Y3P2_PHATC</name>
<dbReference type="PaxDb" id="2850-Phatr36789"/>
<dbReference type="HOGENOM" id="CLU_814995_0_0_1"/>
<dbReference type="KEGG" id="pti:PHATR_36789"/>
<dbReference type="InterPro" id="IPR036915">
    <property type="entry name" value="Cyclin-like_sf"/>
</dbReference>
<dbReference type="Gene3D" id="1.10.472.10">
    <property type="entry name" value="Cyclin-like"/>
    <property type="match status" value="2"/>
</dbReference>
<dbReference type="GeneID" id="7204644"/>
<dbReference type="InterPro" id="IPR043198">
    <property type="entry name" value="Cyclin/Ssn8"/>
</dbReference>
<dbReference type="EMBL" id="CP001141">
    <property type="protein sequence ID" value="ACI65343.1"/>
    <property type="molecule type" value="Genomic_DNA"/>
</dbReference>
<dbReference type="SUPFAM" id="SSF47954">
    <property type="entry name" value="Cyclin-like"/>
    <property type="match status" value="2"/>
</dbReference>
<dbReference type="OMA" id="HACIEIS"/>
<dbReference type="STRING" id="556484.B5Y3P2"/>
<dbReference type="Proteomes" id="UP000000759">
    <property type="component" value="Chromosome 11"/>
</dbReference>
<protein>
    <submittedName>
        <fullName evidence="1">Uncharacterized protein</fullName>
    </submittedName>
</protein>
<dbReference type="GO" id="GO:0006357">
    <property type="term" value="P:regulation of transcription by RNA polymerase II"/>
    <property type="evidence" value="ECO:0007669"/>
    <property type="project" value="InterPro"/>
</dbReference>
<reference evidence="1 2" key="1">
    <citation type="journal article" date="2008" name="Nature">
        <title>The Phaeodactylum genome reveals the evolutionary history of diatom genomes.</title>
        <authorList>
            <person name="Bowler C."/>
            <person name="Allen A.E."/>
            <person name="Badger J.H."/>
            <person name="Grimwood J."/>
            <person name="Jabbari K."/>
            <person name="Kuo A."/>
            <person name="Maheswari U."/>
            <person name="Martens C."/>
            <person name="Maumus F."/>
            <person name="Otillar R.P."/>
            <person name="Rayko E."/>
            <person name="Salamov A."/>
            <person name="Vandepoele K."/>
            <person name="Beszteri B."/>
            <person name="Gruber A."/>
            <person name="Heijde M."/>
            <person name="Katinka M."/>
            <person name="Mock T."/>
            <person name="Valentin K."/>
            <person name="Verret F."/>
            <person name="Berges J.A."/>
            <person name="Brownlee C."/>
            <person name="Cadoret J.P."/>
            <person name="Chiovitti A."/>
            <person name="Choi C.J."/>
            <person name="Coesel S."/>
            <person name="De Martino A."/>
            <person name="Detter J.C."/>
            <person name="Durkin C."/>
            <person name="Falciatore A."/>
            <person name="Fournet J."/>
            <person name="Haruta M."/>
            <person name="Huysman M.J."/>
            <person name="Jenkins B.D."/>
            <person name="Jiroutova K."/>
            <person name="Jorgensen R.E."/>
            <person name="Joubert Y."/>
            <person name="Kaplan A."/>
            <person name="Kroger N."/>
            <person name="Kroth P.G."/>
            <person name="La Roche J."/>
            <person name="Lindquist E."/>
            <person name="Lommer M."/>
            <person name="Martin-Jezequel V."/>
            <person name="Lopez P.J."/>
            <person name="Lucas S."/>
            <person name="Mangogna M."/>
            <person name="McGinnis K."/>
            <person name="Medlin L.K."/>
            <person name="Montsant A."/>
            <person name="Oudot-Le Secq M.P."/>
            <person name="Napoli C."/>
            <person name="Obornik M."/>
            <person name="Parker M.S."/>
            <person name="Petit J.L."/>
            <person name="Porcel B.M."/>
            <person name="Poulsen N."/>
            <person name="Robison M."/>
            <person name="Rychlewski L."/>
            <person name="Rynearson T.A."/>
            <person name="Schmutz J."/>
            <person name="Shapiro H."/>
            <person name="Siaut M."/>
            <person name="Stanley M."/>
            <person name="Sussman M.R."/>
            <person name="Taylor A.R."/>
            <person name="Vardi A."/>
            <person name="von Dassow P."/>
            <person name="Vyverman W."/>
            <person name="Willis A."/>
            <person name="Wyrwicz L.S."/>
            <person name="Rokhsar D.S."/>
            <person name="Weissenbach J."/>
            <person name="Armbrust E.V."/>
            <person name="Green B.R."/>
            <person name="Van de Peer Y."/>
            <person name="Grigoriev I.V."/>
        </authorList>
    </citation>
    <scope>NUCLEOTIDE SEQUENCE [LARGE SCALE GENOMIC DNA]</scope>
    <source>
        <strain evidence="1 2">CCAP 1055/1</strain>
    </source>
</reference>
<reference evidence="2" key="2">
    <citation type="submission" date="2008-08" db="EMBL/GenBank/DDBJ databases">
        <authorList>
            <consortium name="Diatom Consortium"/>
            <person name="Grigoriev I."/>
            <person name="Grimwood J."/>
            <person name="Kuo A."/>
            <person name="Otillar R.P."/>
            <person name="Salamov A."/>
            <person name="Detter J.C."/>
            <person name="Lindquist E."/>
            <person name="Shapiro H."/>
            <person name="Lucas S."/>
            <person name="Glavina del Rio T."/>
            <person name="Pitluck S."/>
            <person name="Rokhsar D."/>
            <person name="Bowler C."/>
        </authorList>
    </citation>
    <scope>GENOME REANNOTATION</scope>
    <source>
        <strain evidence="2">CCAP 1055/1</strain>
    </source>
</reference>
<evidence type="ECO:0000313" key="1">
    <source>
        <dbReference type="EMBL" id="ACI65343.1"/>
    </source>
</evidence>
<evidence type="ECO:0000313" key="2">
    <source>
        <dbReference type="Proteomes" id="UP000000759"/>
    </source>
</evidence>
<organism evidence="1 2">
    <name type="scientific">Phaeodactylum tricornutum (strain CCAP 1055/1)</name>
    <dbReference type="NCBI Taxonomy" id="556484"/>
    <lineage>
        <taxon>Eukaryota</taxon>
        <taxon>Sar</taxon>
        <taxon>Stramenopiles</taxon>
        <taxon>Ochrophyta</taxon>
        <taxon>Bacillariophyta</taxon>
        <taxon>Bacillariophyceae</taxon>
        <taxon>Bacillariophycidae</taxon>
        <taxon>Naviculales</taxon>
        <taxon>Phaeodactylaceae</taxon>
        <taxon>Phaeodactylum</taxon>
    </lineage>
</organism>
<dbReference type="RefSeq" id="XP_002185873.1">
    <property type="nucleotide sequence ID" value="XM_002185837.1"/>
</dbReference>
<dbReference type="PANTHER" id="PTHR10026">
    <property type="entry name" value="CYCLIN"/>
    <property type="match status" value="1"/>
</dbReference>
<accession>B5Y3P2</accession>
<proteinExistence type="predicted"/>
<dbReference type="OrthoDB" id="10264655at2759"/>